<dbReference type="EMBL" id="LQWY01000009">
    <property type="protein sequence ID" value="OAH62342.1"/>
    <property type="molecule type" value="Genomic_DNA"/>
</dbReference>
<comment type="caution">
    <text evidence="1">The sequence shown here is derived from an EMBL/GenBank/DDBJ whole genome shotgun (WGS) entry which is preliminary data.</text>
</comment>
<sequence>MVMNKEGMKTAKKPAFEDVQKALTAKETLQLAKQGISSIKEEKEETHTNISISLPSSLNEKVEDIVIQLKRQGVTKYDAVTKKDRKISKSSWIIEAIQEKMRRDALL</sequence>
<gene>
    <name evidence="1" type="ORF">AWH49_10280</name>
</gene>
<keyword evidence="2" id="KW-1185">Reference proteome</keyword>
<evidence type="ECO:0000313" key="1">
    <source>
        <dbReference type="EMBL" id="OAH62342.1"/>
    </source>
</evidence>
<reference evidence="1 2" key="1">
    <citation type="submission" date="2016-01" db="EMBL/GenBank/DDBJ databases">
        <title>Investigation of taxonomic status of Bacillus aminovorans.</title>
        <authorList>
            <person name="Verma A."/>
            <person name="Pal Y."/>
            <person name="Krishnamurthi S."/>
        </authorList>
    </citation>
    <scope>NUCLEOTIDE SEQUENCE [LARGE SCALE GENOMIC DNA]</scope>
    <source>
        <strain evidence="1 2">DSM 1314</strain>
    </source>
</reference>
<dbReference type="AlphaFoldDB" id="A0A177LAM6"/>
<name>A0A177LAM6_9BACI</name>
<accession>A0A177LAM6</accession>
<evidence type="ECO:0000313" key="2">
    <source>
        <dbReference type="Proteomes" id="UP000076935"/>
    </source>
</evidence>
<dbReference type="Proteomes" id="UP000076935">
    <property type="component" value="Unassembled WGS sequence"/>
</dbReference>
<proteinExistence type="predicted"/>
<protein>
    <submittedName>
        <fullName evidence="1">Uncharacterized protein</fullName>
    </submittedName>
</protein>
<organism evidence="1 2">
    <name type="scientific">Domibacillus aminovorans</name>
    <dbReference type="NCBI Taxonomy" id="29332"/>
    <lineage>
        <taxon>Bacteria</taxon>
        <taxon>Bacillati</taxon>
        <taxon>Bacillota</taxon>
        <taxon>Bacilli</taxon>
        <taxon>Bacillales</taxon>
        <taxon>Bacillaceae</taxon>
        <taxon>Domibacillus</taxon>
    </lineage>
</organism>